<dbReference type="GO" id="GO:0005886">
    <property type="term" value="C:plasma membrane"/>
    <property type="evidence" value="ECO:0007669"/>
    <property type="project" value="UniProtKB-SubCell"/>
</dbReference>
<evidence type="ECO:0000256" key="11">
    <source>
        <dbReference type="ARBA" id="ARBA00023136"/>
    </source>
</evidence>
<dbReference type="Proteomes" id="UP000448943">
    <property type="component" value="Unassembled WGS sequence"/>
</dbReference>
<dbReference type="InterPro" id="IPR038266">
    <property type="entry name" value="NapC/NirT_cytc_sf"/>
</dbReference>
<accession>A0A6N9Q3Y9</accession>
<dbReference type="AlphaFoldDB" id="A0A6N9Q3Y9"/>
<dbReference type="SUPFAM" id="SSF48695">
    <property type="entry name" value="Multiheme cytochromes"/>
    <property type="match status" value="1"/>
</dbReference>
<evidence type="ECO:0000313" key="14">
    <source>
        <dbReference type="Proteomes" id="UP000448943"/>
    </source>
</evidence>
<evidence type="ECO:0000313" key="13">
    <source>
        <dbReference type="EMBL" id="NBI29549.1"/>
    </source>
</evidence>
<dbReference type="PANTHER" id="PTHR30333">
    <property type="entry name" value="CYTOCHROME C-TYPE PROTEIN"/>
    <property type="match status" value="1"/>
</dbReference>
<evidence type="ECO:0000256" key="3">
    <source>
        <dbReference type="ARBA" id="ARBA00022448"/>
    </source>
</evidence>
<dbReference type="InterPro" id="IPR005126">
    <property type="entry name" value="NapC/NirT_cyt_c_N"/>
</dbReference>
<keyword evidence="6" id="KW-0812">Transmembrane</keyword>
<keyword evidence="9" id="KW-1133">Transmembrane helix</keyword>
<dbReference type="GO" id="GO:0009055">
    <property type="term" value="F:electron transfer activity"/>
    <property type="evidence" value="ECO:0007669"/>
    <property type="project" value="TreeGrafter"/>
</dbReference>
<dbReference type="EMBL" id="SIJB01000025">
    <property type="protein sequence ID" value="NBI29549.1"/>
    <property type="molecule type" value="Genomic_DNA"/>
</dbReference>
<evidence type="ECO:0000256" key="9">
    <source>
        <dbReference type="ARBA" id="ARBA00022989"/>
    </source>
</evidence>
<protein>
    <submittedName>
        <fullName evidence="13">Nitrate reductase</fullName>
    </submittedName>
</protein>
<keyword evidence="4" id="KW-1003">Cell membrane</keyword>
<keyword evidence="10" id="KW-0408">Iron</keyword>
<sequence length="177" mass="19739">MFEKIKSLDKKFILLLGILLGLIFTIASAETLHYTDSAEFCSTCHPMDSAYSTYSDSTHANLDCNTCHAPTDNFVEKIWFKSKAGLHDIYMNTLNVDEIPDVIHAKDATVEVVQENCVSCHENSINNVSHNVKGTCVDCHRQVPHGKKDKNKSEQLYEPGTYNIKGLMRVGGNENDG</sequence>
<keyword evidence="7" id="KW-0479">Metal-binding</keyword>
<dbReference type="InterPro" id="IPR036280">
    <property type="entry name" value="Multihaem_cyt_sf"/>
</dbReference>
<evidence type="ECO:0000256" key="1">
    <source>
        <dbReference type="ARBA" id="ARBA00004236"/>
    </source>
</evidence>
<comment type="caution">
    <text evidence="13">The sequence shown here is derived from an EMBL/GenBank/DDBJ whole genome shotgun (WGS) entry which is preliminary data.</text>
</comment>
<keyword evidence="5" id="KW-0349">Heme</keyword>
<dbReference type="Gene3D" id="1.10.3820.10">
    <property type="entry name" value="Di-heme elbow motif domain"/>
    <property type="match status" value="1"/>
</dbReference>
<dbReference type="GO" id="GO:0046872">
    <property type="term" value="F:metal ion binding"/>
    <property type="evidence" value="ECO:0007669"/>
    <property type="project" value="UniProtKB-KW"/>
</dbReference>
<feature type="domain" description="NapC/NirT cytochrome c N-terminal" evidence="12">
    <location>
        <begin position="11"/>
        <end position="146"/>
    </location>
</feature>
<evidence type="ECO:0000256" key="6">
    <source>
        <dbReference type="ARBA" id="ARBA00022692"/>
    </source>
</evidence>
<keyword evidence="3" id="KW-0813">Transport</keyword>
<dbReference type="Pfam" id="PF03264">
    <property type="entry name" value="Cytochrom_NNT"/>
    <property type="match status" value="1"/>
</dbReference>
<evidence type="ECO:0000256" key="7">
    <source>
        <dbReference type="ARBA" id="ARBA00022723"/>
    </source>
</evidence>
<proteinExistence type="inferred from homology"/>
<reference evidence="13 14" key="1">
    <citation type="submission" date="2019-01" db="EMBL/GenBank/DDBJ databases">
        <title>Chengkuizengella sp. nov., isolated from deep-sea sediment of East Pacific Ocean.</title>
        <authorList>
            <person name="Yang J."/>
            <person name="Lai Q."/>
            <person name="Shao Z."/>
        </authorList>
    </citation>
    <scope>NUCLEOTIDE SEQUENCE [LARGE SCALE GENOMIC DNA]</scope>
    <source>
        <strain evidence="13 14">YPA3-1-1</strain>
    </source>
</reference>
<dbReference type="InterPro" id="IPR051174">
    <property type="entry name" value="Cytochrome_c-type_ET"/>
</dbReference>
<organism evidence="13 14">
    <name type="scientific">Chengkuizengella marina</name>
    <dbReference type="NCBI Taxonomy" id="2507566"/>
    <lineage>
        <taxon>Bacteria</taxon>
        <taxon>Bacillati</taxon>
        <taxon>Bacillota</taxon>
        <taxon>Bacilli</taxon>
        <taxon>Bacillales</taxon>
        <taxon>Paenibacillaceae</taxon>
        <taxon>Chengkuizengella</taxon>
    </lineage>
</organism>
<evidence type="ECO:0000256" key="10">
    <source>
        <dbReference type="ARBA" id="ARBA00023004"/>
    </source>
</evidence>
<dbReference type="PANTHER" id="PTHR30333:SF1">
    <property type="entry name" value="CYTOCHROME C-TYPE PROTEIN NAPC"/>
    <property type="match status" value="1"/>
</dbReference>
<dbReference type="OrthoDB" id="9782159at2"/>
<gene>
    <name evidence="13" type="ORF">ERL59_11325</name>
</gene>
<comment type="similarity">
    <text evidence="2">Belongs to the NapC/NirT/NrfH family.</text>
</comment>
<dbReference type="GO" id="GO:0009061">
    <property type="term" value="P:anaerobic respiration"/>
    <property type="evidence" value="ECO:0007669"/>
    <property type="project" value="TreeGrafter"/>
</dbReference>
<keyword evidence="11" id="KW-0472">Membrane</keyword>
<evidence type="ECO:0000256" key="2">
    <source>
        <dbReference type="ARBA" id="ARBA00007395"/>
    </source>
</evidence>
<evidence type="ECO:0000256" key="5">
    <source>
        <dbReference type="ARBA" id="ARBA00022617"/>
    </source>
</evidence>
<evidence type="ECO:0000256" key="8">
    <source>
        <dbReference type="ARBA" id="ARBA00022982"/>
    </source>
</evidence>
<dbReference type="RefSeq" id="WP_160646352.1">
    <property type="nucleotide sequence ID" value="NZ_SIJB01000025.1"/>
</dbReference>
<keyword evidence="8" id="KW-0249">Electron transport</keyword>
<comment type="subcellular location">
    <subcellularLocation>
        <location evidence="1">Cell membrane</location>
    </subcellularLocation>
</comment>
<evidence type="ECO:0000256" key="4">
    <source>
        <dbReference type="ARBA" id="ARBA00022475"/>
    </source>
</evidence>
<keyword evidence="14" id="KW-1185">Reference proteome</keyword>
<name>A0A6N9Q3Y9_9BACL</name>
<evidence type="ECO:0000259" key="12">
    <source>
        <dbReference type="Pfam" id="PF03264"/>
    </source>
</evidence>